<organism evidence="2 3">
    <name type="scientific">Neomoorella stamsii</name>
    <dbReference type="NCBI Taxonomy" id="1266720"/>
    <lineage>
        <taxon>Bacteria</taxon>
        <taxon>Bacillati</taxon>
        <taxon>Bacillota</taxon>
        <taxon>Clostridia</taxon>
        <taxon>Neomoorellales</taxon>
        <taxon>Neomoorellaceae</taxon>
        <taxon>Neomoorella</taxon>
    </lineage>
</organism>
<dbReference type="AlphaFoldDB" id="A0A9X7P761"/>
<proteinExistence type="predicted"/>
<reference evidence="2 3" key="1">
    <citation type="submission" date="2018-03" db="EMBL/GenBank/DDBJ databases">
        <title>Genome sequence of Moorella stamsii DSM 26217.</title>
        <authorList>
            <person name="Poehlein A."/>
            <person name="Daniel R."/>
        </authorList>
    </citation>
    <scope>NUCLEOTIDE SEQUENCE [LARGE SCALE GENOMIC DNA]</scope>
    <source>
        <strain evidence="3">DSM 26217</strain>
    </source>
</reference>
<keyword evidence="3" id="KW-1185">Reference proteome</keyword>
<evidence type="ECO:0000313" key="2">
    <source>
        <dbReference type="EMBL" id="PRR76285.1"/>
    </source>
</evidence>
<feature type="chain" id="PRO_5040991610" evidence="1">
    <location>
        <begin position="27"/>
        <end position="539"/>
    </location>
</feature>
<dbReference type="EMBL" id="PVXL01000021">
    <property type="protein sequence ID" value="PRR76285.1"/>
    <property type="molecule type" value="Genomic_DNA"/>
</dbReference>
<protein>
    <submittedName>
        <fullName evidence="2">Uncharacterized protein</fullName>
    </submittedName>
</protein>
<feature type="signal peptide" evidence="1">
    <location>
        <begin position="1"/>
        <end position="26"/>
    </location>
</feature>
<name>A0A9X7P761_9FIRM</name>
<gene>
    <name evidence="2" type="ORF">MOST_04460</name>
</gene>
<evidence type="ECO:0000313" key="3">
    <source>
        <dbReference type="Proteomes" id="UP000239430"/>
    </source>
</evidence>
<comment type="caution">
    <text evidence="2">The sequence shown here is derived from an EMBL/GenBank/DDBJ whole genome shotgun (WGS) entry which is preliminary data.</text>
</comment>
<dbReference type="Proteomes" id="UP000239430">
    <property type="component" value="Unassembled WGS sequence"/>
</dbReference>
<evidence type="ECO:0000256" key="1">
    <source>
        <dbReference type="SAM" id="SignalP"/>
    </source>
</evidence>
<accession>A0A9X7P761</accession>
<keyword evidence="1" id="KW-0732">Signal</keyword>
<dbReference type="RefSeq" id="WP_054936347.1">
    <property type="nucleotide sequence ID" value="NZ_PVXL01000021.1"/>
</dbReference>
<sequence length="539" mass="60025">MLRLKLKKVFLLMAALLFAIPAPAGAGTPGWQEINGRQVYGYWLDLGGTPAFIVCDPSTGQPLRDAGGRGSAWINRGEWAEEEVQVFDGYDTEAWADLNKGKQEINLEPVAGPFCLNGLSSDSSEGVQTGANTPWPYQIAEDRTAVIKLRNNTEAAIDVNGGDNNRDNGGFTIPPRSEIWVKIPWPAVTNTGTMADAAQLSETLDVEYRMTAIHDPDAYTETIPAYSMPVNILCADVGAALGYDIPPRQGAIRDRGNSYDGNREGPFYAYYWGGKYVEPTVNIPWIDLWRTWTRDEDVEAGIRLWREDWRRWILDDLPWSPSGPSLLVAEPAFAQKYTFIPSPDNPNKGELRTDVVPGYRISAPGAESITGDVGITSPCTVSLTLKNGTSFITSGSFGAVIIDYTYWGYNPETNDYEEFSEREVKEVPYVTLPPFGSTSMEFSLPYPNWMDVNITEAWFTRAYYQSRPYKYVTTNGTFDTRDYVNRGNYILGYSPAFGVRTGVYPAEFFPAFPRVPDKIGFSFWYNTGSGTRWQIGPAS</sequence>